<keyword evidence="8" id="KW-1185">Reference proteome</keyword>
<reference evidence="7" key="2">
    <citation type="submission" date="2025-08" db="UniProtKB">
        <authorList>
            <consortium name="Ensembl"/>
        </authorList>
    </citation>
    <scope>IDENTIFICATION</scope>
</reference>
<dbReference type="InterPro" id="IPR003879">
    <property type="entry name" value="Butyrophylin_SPRY"/>
</dbReference>
<dbReference type="SUPFAM" id="SSF49899">
    <property type="entry name" value="Concanavalin A-like lectins/glucanases"/>
    <property type="match status" value="1"/>
</dbReference>
<dbReference type="Proteomes" id="UP000291020">
    <property type="component" value="Unassembled WGS sequence"/>
</dbReference>
<dbReference type="PROSITE" id="PS50188">
    <property type="entry name" value="B302_SPRY"/>
    <property type="match status" value="1"/>
</dbReference>
<keyword evidence="3" id="KW-0862">Zinc</keyword>
<dbReference type="CDD" id="cd12888">
    <property type="entry name" value="SPRY_PRY_TRIM7_like"/>
    <property type="match status" value="1"/>
</dbReference>
<dbReference type="PRINTS" id="PR01407">
    <property type="entry name" value="BUTYPHLNCDUF"/>
</dbReference>
<dbReference type="InterPro" id="IPR043136">
    <property type="entry name" value="B30.2/SPRY_sf"/>
</dbReference>
<evidence type="ECO:0000259" key="5">
    <source>
        <dbReference type="PROSITE" id="PS50089"/>
    </source>
</evidence>
<reference evidence="8" key="1">
    <citation type="journal article" date="2017" name="PLoS ONE">
        <title>The Agassiz's desert tortoise genome provides a resource for the conservation of a threatened species.</title>
        <authorList>
            <person name="Tollis M."/>
            <person name="DeNardo D.F."/>
            <person name="Cornelius J.A."/>
            <person name="Dolby G.A."/>
            <person name="Edwards T."/>
            <person name="Henen B.T."/>
            <person name="Karl A.E."/>
            <person name="Murphy R.W."/>
            <person name="Kusumi K."/>
        </authorList>
    </citation>
    <scope>NUCLEOTIDE SEQUENCE [LARGE SCALE GENOMIC DNA]</scope>
</reference>
<evidence type="ECO:0000256" key="2">
    <source>
        <dbReference type="ARBA" id="ARBA00022771"/>
    </source>
</evidence>
<dbReference type="CDD" id="cd16594">
    <property type="entry name" value="RING-HC_TRIM7-like_C-IV"/>
    <property type="match status" value="1"/>
</dbReference>
<dbReference type="PANTHER" id="PTHR24103">
    <property type="entry name" value="E3 UBIQUITIN-PROTEIN LIGASE TRIM"/>
    <property type="match status" value="1"/>
</dbReference>
<evidence type="ECO:0000313" key="8">
    <source>
        <dbReference type="Proteomes" id="UP000291020"/>
    </source>
</evidence>
<dbReference type="Gene3D" id="3.30.40.10">
    <property type="entry name" value="Zinc/RING finger domain, C3HC4 (zinc finger)"/>
    <property type="match status" value="1"/>
</dbReference>
<dbReference type="InterPro" id="IPR050143">
    <property type="entry name" value="TRIM/RBCC"/>
</dbReference>
<dbReference type="InterPro" id="IPR017907">
    <property type="entry name" value="Znf_RING_CS"/>
</dbReference>
<dbReference type="Ensembl" id="ENSGAGT00000008469.1">
    <property type="protein sequence ID" value="ENSGAGP00000007326.1"/>
    <property type="gene ID" value="ENSGAGG00000005881.1"/>
</dbReference>
<dbReference type="InterPro" id="IPR013083">
    <property type="entry name" value="Znf_RING/FYVE/PHD"/>
</dbReference>
<dbReference type="Pfam" id="PF00622">
    <property type="entry name" value="SPRY"/>
    <property type="match status" value="1"/>
</dbReference>
<sequence>MAGTEATCPVCLEYFTEPVTVECGHNFCRDCISQCWEGSDTDISCPQCRETVQQRNLRPNRQLANMVEITKHMEKLKKLQTMNVTLDPDTAHPQLVLSEDRKSVRWGDTQQRLPDNPERFDYDPCVLGCEGFTLGRHCWEVEVGDGGCWALGVARESVGRKGQISCSPERGIWAVEWLGQFQALTSPVTPLCLNQAPSRIRVCLDCDQGQVTFIDAGDEAPIFTFPLGSVPGERIRPWLWAWLSDISVLLLFVITQ</sequence>
<accession>A0A452GZ51</accession>
<dbReference type="InterPro" id="IPR013320">
    <property type="entry name" value="ConA-like_dom_sf"/>
</dbReference>
<evidence type="ECO:0008006" key="9">
    <source>
        <dbReference type="Google" id="ProtNLM"/>
    </source>
</evidence>
<dbReference type="AlphaFoldDB" id="A0A452GZ51"/>
<dbReference type="GO" id="GO:0008270">
    <property type="term" value="F:zinc ion binding"/>
    <property type="evidence" value="ECO:0007669"/>
    <property type="project" value="UniProtKB-KW"/>
</dbReference>
<dbReference type="SMART" id="SM00589">
    <property type="entry name" value="PRY"/>
    <property type="match status" value="1"/>
</dbReference>
<dbReference type="SMART" id="SM00449">
    <property type="entry name" value="SPRY"/>
    <property type="match status" value="1"/>
</dbReference>
<dbReference type="SMART" id="SM00184">
    <property type="entry name" value="RING"/>
    <property type="match status" value="1"/>
</dbReference>
<protein>
    <recommendedName>
        <fullName evidence="9">Zinc finger protein RFP-like</fullName>
    </recommendedName>
</protein>
<dbReference type="InterPro" id="IPR003877">
    <property type="entry name" value="SPRY_dom"/>
</dbReference>
<feature type="domain" description="RING-type" evidence="5">
    <location>
        <begin position="8"/>
        <end position="49"/>
    </location>
</feature>
<proteinExistence type="predicted"/>
<dbReference type="Pfam" id="PF13765">
    <property type="entry name" value="PRY"/>
    <property type="match status" value="1"/>
</dbReference>
<evidence type="ECO:0000256" key="3">
    <source>
        <dbReference type="ARBA" id="ARBA00022833"/>
    </source>
</evidence>
<evidence type="ECO:0000256" key="4">
    <source>
        <dbReference type="PROSITE-ProRule" id="PRU00175"/>
    </source>
</evidence>
<evidence type="ECO:0000256" key="1">
    <source>
        <dbReference type="ARBA" id="ARBA00022723"/>
    </source>
</evidence>
<keyword evidence="1" id="KW-0479">Metal-binding</keyword>
<dbReference type="InterPro" id="IPR001841">
    <property type="entry name" value="Znf_RING"/>
</dbReference>
<dbReference type="PROSITE" id="PS50089">
    <property type="entry name" value="ZF_RING_2"/>
    <property type="match status" value="1"/>
</dbReference>
<feature type="domain" description="B30.2/SPRY" evidence="6">
    <location>
        <begin position="64"/>
        <end position="256"/>
    </location>
</feature>
<keyword evidence="2 4" id="KW-0863">Zinc-finger</keyword>
<dbReference type="InterPro" id="IPR006574">
    <property type="entry name" value="PRY"/>
</dbReference>
<dbReference type="InterPro" id="IPR001870">
    <property type="entry name" value="B30.2/SPRY"/>
</dbReference>
<dbReference type="FunFam" id="2.60.120.920:FF:000004">
    <property type="entry name" value="Butyrophilin subfamily 1 member A1"/>
    <property type="match status" value="1"/>
</dbReference>
<dbReference type="SUPFAM" id="SSF57850">
    <property type="entry name" value="RING/U-box"/>
    <property type="match status" value="1"/>
</dbReference>
<reference evidence="7" key="3">
    <citation type="submission" date="2025-09" db="UniProtKB">
        <authorList>
            <consortium name="Ensembl"/>
        </authorList>
    </citation>
    <scope>IDENTIFICATION</scope>
</reference>
<evidence type="ECO:0000259" key="6">
    <source>
        <dbReference type="PROSITE" id="PS50188"/>
    </source>
</evidence>
<dbReference type="Pfam" id="PF15227">
    <property type="entry name" value="zf-C3HC4_4"/>
    <property type="match status" value="1"/>
</dbReference>
<evidence type="ECO:0000313" key="7">
    <source>
        <dbReference type="Ensembl" id="ENSGAGP00000007326.1"/>
    </source>
</evidence>
<dbReference type="Gene3D" id="2.60.120.920">
    <property type="match status" value="1"/>
</dbReference>
<dbReference type="PROSITE" id="PS00518">
    <property type="entry name" value="ZF_RING_1"/>
    <property type="match status" value="1"/>
</dbReference>
<name>A0A452GZ51_9SAUR</name>
<organism evidence="7 8">
    <name type="scientific">Gopherus agassizii</name>
    <name type="common">Agassiz's desert tortoise</name>
    <dbReference type="NCBI Taxonomy" id="38772"/>
    <lineage>
        <taxon>Eukaryota</taxon>
        <taxon>Metazoa</taxon>
        <taxon>Chordata</taxon>
        <taxon>Craniata</taxon>
        <taxon>Vertebrata</taxon>
        <taxon>Euteleostomi</taxon>
        <taxon>Archelosauria</taxon>
        <taxon>Testudinata</taxon>
        <taxon>Testudines</taxon>
        <taxon>Cryptodira</taxon>
        <taxon>Durocryptodira</taxon>
        <taxon>Testudinoidea</taxon>
        <taxon>Testudinidae</taxon>
        <taxon>Gopherus</taxon>
    </lineage>
</organism>